<dbReference type="SUPFAM" id="SSF56436">
    <property type="entry name" value="C-type lectin-like"/>
    <property type="match status" value="1"/>
</dbReference>
<dbReference type="EMBL" id="KB294550">
    <property type="protein sequence ID" value="ELU14374.1"/>
    <property type="molecule type" value="Genomic_DNA"/>
</dbReference>
<dbReference type="Proteomes" id="UP000014760">
    <property type="component" value="Unassembled WGS sequence"/>
</dbReference>
<accession>R7V723</accession>
<dbReference type="AlphaFoldDB" id="R7V723"/>
<dbReference type="Gene3D" id="3.10.100.10">
    <property type="entry name" value="Mannose-Binding Protein A, subunit A"/>
    <property type="match status" value="1"/>
</dbReference>
<reference evidence="5" key="3">
    <citation type="submission" date="2015-06" db="UniProtKB">
        <authorList>
            <consortium name="EnsemblMetazoa"/>
        </authorList>
    </citation>
    <scope>IDENTIFICATION</scope>
</reference>
<name>R7V723_CAPTE</name>
<organism evidence="4">
    <name type="scientific">Capitella teleta</name>
    <name type="common">Polychaete worm</name>
    <dbReference type="NCBI Taxonomy" id="283909"/>
    <lineage>
        <taxon>Eukaryota</taxon>
        <taxon>Metazoa</taxon>
        <taxon>Spiralia</taxon>
        <taxon>Lophotrochozoa</taxon>
        <taxon>Annelida</taxon>
        <taxon>Polychaeta</taxon>
        <taxon>Sedentaria</taxon>
        <taxon>Scolecida</taxon>
        <taxon>Capitellidae</taxon>
        <taxon>Capitella</taxon>
    </lineage>
</organism>
<feature type="domain" description="C-type lectin" evidence="2">
    <location>
        <begin position="21"/>
        <end position="151"/>
    </location>
</feature>
<reference evidence="4 6" key="2">
    <citation type="journal article" date="2013" name="Nature">
        <title>Insights into bilaterian evolution from three spiralian genomes.</title>
        <authorList>
            <person name="Simakov O."/>
            <person name="Marletaz F."/>
            <person name="Cho S.J."/>
            <person name="Edsinger-Gonzales E."/>
            <person name="Havlak P."/>
            <person name="Hellsten U."/>
            <person name="Kuo D.H."/>
            <person name="Larsson T."/>
            <person name="Lv J."/>
            <person name="Arendt D."/>
            <person name="Savage R."/>
            <person name="Osoegawa K."/>
            <person name="de Jong P."/>
            <person name="Grimwood J."/>
            <person name="Chapman J.A."/>
            <person name="Shapiro H."/>
            <person name="Aerts A."/>
            <person name="Otillar R.P."/>
            <person name="Terry A.Y."/>
            <person name="Boore J.L."/>
            <person name="Grigoriev I.V."/>
            <person name="Lindberg D.R."/>
            <person name="Seaver E.C."/>
            <person name="Weisblat D.A."/>
            <person name="Putnam N.H."/>
            <person name="Rokhsar D.S."/>
        </authorList>
    </citation>
    <scope>NUCLEOTIDE SEQUENCE</scope>
    <source>
        <strain evidence="4 6">I ESC-2004</strain>
    </source>
</reference>
<dbReference type="PROSITE" id="PS50041">
    <property type="entry name" value="C_TYPE_LECTIN_2"/>
    <property type="match status" value="1"/>
</dbReference>
<evidence type="ECO:0000313" key="4">
    <source>
        <dbReference type="EMBL" id="ELU14374.1"/>
    </source>
</evidence>
<evidence type="ECO:0000259" key="2">
    <source>
        <dbReference type="PROSITE" id="PS50041"/>
    </source>
</evidence>
<evidence type="ECO:0000313" key="5">
    <source>
        <dbReference type="EnsemblMetazoa" id="CapteP204299"/>
    </source>
</evidence>
<dbReference type="EMBL" id="AMQN01004862">
    <property type="status" value="NOT_ANNOTATED_CDS"/>
    <property type="molecule type" value="Genomic_DNA"/>
</dbReference>
<proteinExistence type="predicted"/>
<dbReference type="Pfam" id="PF00059">
    <property type="entry name" value="Lectin_C"/>
    <property type="match status" value="1"/>
</dbReference>
<evidence type="ECO:0000256" key="1">
    <source>
        <dbReference type="SAM" id="SignalP"/>
    </source>
</evidence>
<dbReference type="InterPro" id="IPR003609">
    <property type="entry name" value="Pan_app"/>
</dbReference>
<dbReference type="PANTHER" id="PTHR22803">
    <property type="entry name" value="MANNOSE, PHOSPHOLIPASE, LECTIN RECEPTOR RELATED"/>
    <property type="match status" value="1"/>
</dbReference>
<dbReference type="SMART" id="SM00034">
    <property type="entry name" value="CLECT"/>
    <property type="match status" value="1"/>
</dbReference>
<dbReference type="Pfam" id="PF00024">
    <property type="entry name" value="PAN_1"/>
    <property type="match status" value="1"/>
</dbReference>
<feature type="signal peptide" evidence="1">
    <location>
        <begin position="1"/>
        <end position="17"/>
    </location>
</feature>
<dbReference type="InterPro" id="IPR001304">
    <property type="entry name" value="C-type_lectin-like"/>
</dbReference>
<dbReference type="STRING" id="283909.R7V723"/>
<protein>
    <recommendedName>
        <fullName evidence="7">C-type lectin domain-containing protein</fullName>
    </recommendedName>
</protein>
<dbReference type="InterPro" id="IPR016186">
    <property type="entry name" value="C-type_lectin-like/link_sf"/>
</dbReference>
<evidence type="ECO:0000313" key="6">
    <source>
        <dbReference type="Proteomes" id="UP000014760"/>
    </source>
</evidence>
<evidence type="ECO:0008006" key="7">
    <source>
        <dbReference type="Google" id="ProtNLM"/>
    </source>
</evidence>
<dbReference type="HOGENOM" id="CLU_043716_0_0_1"/>
<sequence>MSLRRIVLLAFLSSVSGSHYYHNIAFHFSSEIKNWTEAKDACVQMQGSLFVPKQDERTQFVMGILEVSGSEAFWWTGVNDRSEESRYVDTFDREITYTNWFPGHPPDEYNKQPTKGEVSQDCVELRRVFSNRHTTGPTDVGQFYWNDVTCDTTDRHYICEIIICGFGPVPEVECSDEMNSAYGCAIDNHMLPTSTEIMYITSEETQMTCAMRCLSQIGCHSANYDSSELSCQLISVRAENLSELILAQQYVYLSTNLC</sequence>
<feature type="domain" description="Apple" evidence="3">
    <location>
        <begin position="184"/>
        <end position="258"/>
    </location>
</feature>
<dbReference type="InterPro" id="IPR050111">
    <property type="entry name" value="C-type_lectin/snaclec_domain"/>
</dbReference>
<dbReference type="PROSITE" id="PS50948">
    <property type="entry name" value="PAN"/>
    <property type="match status" value="1"/>
</dbReference>
<gene>
    <name evidence="4" type="ORF">CAPTEDRAFT_204299</name>
</gene>
<dbReference type="SUPFAM" id="SSF57414">
    <property type="entry name" value="Hairpin loop containing domain-like"/>
    <property type="match status" value="1"/>
</dbReference>
<feature type="chain" id="PRO_5008788727" description="C-type lectin domain-containing protein" evidence="1">
    <location>
        <begin position="18"/>
        <end position="258"/>
    </location>
</feature>
<keyword evidence="1" id="KW-0732">Signal</keyword>
<dbReference type="EnsemblMetazoa" id="CapteT204299">
    <property type="protein sequence ID" value="CapteP204299"/>
    <property type="gene ID" value="CapteG204299"/>
</dbReference>
<keyword evidence="6" id="KW-1185">Reference proteome</keyword>
<evidence type="ECO:0000259" key="3">
    <source>
        <dbReference type="PROSITE" id="PS50948"/>
    </source>
</evidence>
<reference evidence="6" key="1">
    <citation type="submission" date="2012-12" db="EMBL/GenBank/DDBJ databases">
        <authorList>
            <person name="Hellsten U."/>
            <person name="Grimwood J."/>
            <person name="Chapman J.A."/>
            <person name="Shapiro H."/>
            <person name="Aerts A."/>
            <person name="Otillar R.P."/>
            <person name="Terry A.Y."/>
            <person name="Boore J.L."/>
            <person name="Simakov O."/>
            <person name="Marletaz F."/>
            <person name="Cho S.-J."/>
            <person name="Edsinger-Gonzales E."/>
            <person name="Havlak P."/>
            <person name="Kuo D.-H."/>
            <person name="Larsson T."/>
            <person name="Lv J."/>
            <person name="Arendt D."/>
            <person name="Savage R."/>
            <person name="Osoegawa K."/>
            <person name="de Jong P."/>
            <person name="Lindberg D.R."/>
            <person name="Seaver E.C."/>
            <person name="Weisblat D.A."/>
            <person name="Putnam N.H."/>
            <person name="Grigoriev I.V."/>
            <person name="Rokhsar D.S."/>
        </authorList>
    </citation>
    <scope>NUCLEOTIDE SEQUENCE</scope>
    <source>
        <strain evidence="6">I ESC-2004</strain>
    </source>
</reference>
<dbReference type="OrthoDB" id="6083465at2759"/>
<dbReference type="InterPro" id="IPR016187">
    <property type="entry name" value="CTDL_fold"/>
</dbReference>